<keyword evidence="3" id="KW-1185">Reference proteome</keyword>
<evidence type="ECO:0000313" key="3">
    <source>
        <dbReference type="Proteomes" id="UP001454036"/>
    </source>
</evidence>
<comment type="caution">
    <text evidence="2">The sequence shown here is derived from an EMBL/GenBank/DDBJ whole genome shotgun (WGS) entry which is preliminary data.</text>
</comment>
<gene>
    <name evidence="2" type="ORF">LIER_00155</name>
</gene>
<feature type="region of interest" description="Disordered" evidence="1">
    <location>
        <begin position="111"/>
        <end position="143"/>
    </location>
</feature>
<proteinExistence type="predicted"/>
<name>A0AAV3NHX1_LITER</name>
<protein>
    <submittedName>
        <fullName evidence="2">Uncharacterized protein</fullName>
    </submittedName>
</protein>
<dbReference type="Proteomes" id="UP001454036">
    <property type="component" value="Unassembled WGS sequence"/>
</dbReference>
<reference evidence="2 3" key="1">
    <citation type="submission" date="2024-01" db="EMBL/GenBank/DDBJ databases">
        <title>The complete chloroplast genome sequence of Lithospermum erythrorhizon: insights into the phylogenetic relationship among Boraginaceae species and the maternal lineages of purple gromwells.</title>
        <authorList>
            <person name="Okada T."/>
            <person name="Watanabe K."/>
        </authorList>
    </citation>
    <scope>NUCLEOTIDE SEQUENCE [LARGE SCALE GENOMIC DNA]</scope>
</reference>
<evidence type="ECO:0000256" key="1">
    <source>
        <dbReference type="SAM" id="MobiDB-lite"/>
    </source>
</evidence>
<dbReference type="EMBL" id="BAABME010000010">
    <property type="protein sequence ID" value="GAA0138401.1"/>
    <property type="molecule type" value="Genomic_DNA"/>
</dbReference>
<organism evidence="2 3">
    <name type="scientific">Lithospermum erythrorhizon</name>
    <name type="common">Purple gromwell</name>
    <name type="synonym">Lithospermum officinale var. erythrorhizon</name>
    <dbReference type="NCBI Taxonomy" id="34254"/>
    <lineage>
        <taxon>Eukaryota</taxon>
        <taxon>Viridiplantae</taxon>
        <taxon>Streptophyta</taxon>
        <taxon>Embryophyta</taxon>
        <taxon>Tracheophyta</taxon>
        <taxon>Spermatophyta</taxon>
        <taxon>Magnoliopsida</taxon>
        <taxon>eudicotyledons</taxon>
        <taxon>Gunneridae</taxon>
        <taxon>Pentapetalae</taxon>
        <taxon>asterids</taxon>
        <taxon>lamiids</taxon>
        <taxon>Boraginales</taxon>
        <taxon>Boraginaceae</taxon>
        <taxon>Boraginoideae</taxon>
        <taxon>Lithospermeae</taxon>
        <taxon>Lithospermum</taxon>
    </lineage>
</organism>
<dbReference type="AlphaFoldDB" id="A0AAV3NHX1"/>
<sequence length="143" mass="16569">MAEIRSGNGKVVDERPCRSPRRTRIWDRLQKPKEREPFKRQRVEIERLVRRGQLKEFVKADQGGSPWWPRELSPCKKPQIETRGKYGCVTEDHGKSRHHLWGNSRRRFHGTFGVSDGNSRAGPHGRGSPVGHNQSLLHGGRYR</sequence>
<accession>A0AAV3NHX1</accession>
<evidence type="ECO:0000313" key="2">
    <source>
        <dbReference type="EMBL" id="GAA0138401.1"/>
    </source>
</evidence>